<dbReference type="AlphaFoldDB" id="A0A0D1ZDG7"/>
<dbReference type="RefSeq" id="XP_016223543.1">
    <property type="nucleotide sequence ID" value="XM_016371250.1"/>
</dbReference>
<organism evidence="2 3">
    <name type="scientific">Exophiala mesophila</name>
    <name type="common">Black yeast-like fungus</name>
    <dbReference type="NCBI Taxonomy" id="212818"/>
    <lineage>
        <taxon>Eukaryota</taxon>
        <taxon>Fungi</taxon>
        <taxon>Dikarya</taxon>
        <taxon>Ascomycota</taxon>
        <taxon>Pezizomycotina</taxon>
        <taxon>Eurotiomycetes</taxon>
        <taxon>Chaetothyriomycetidae</taxon>
        <taxon>Chaetothyriales</taxon>
        <taxon>Herpotrichiellaceae</taxon>
        <taxon>Exophiala</taxon>
    </lineage>
</organism>
<sequence>MRTSTIVATIFLSASALAIPLQNSGAQDSAPQLAARDADLTHISRRRGLLDTILGTLTGSSGDATTALGDLLPAVITTVTNLDSAVNGILGGLTSDVDGTLSFLSSELKITTDKVNAIIADLDVDGTLDRVTDQLTGTVDSVQKLLKDVEALAATVDVGDLLTEVQSLLDLVTGLLGGLKKN</sequence>
<dbReference type="VEuPathDB" id="FungiDB:PV10_06454"/>
<name>A0A0D1ZDG7_EXOME</name>
<dbReference type="HOGENOM" id="CLU_104276_0_0_1"/>
<evidence type="ECO:0008006" key="4">
    <source>
        <dbReference type="Google" id="ProtNLM"/>
    </source>
</evidence>
<keyword evidence="1" id="KW-0732">Signal</keyword>
<dbReference type="Proteomes" id="UP000054302">
    <property type="component" value="Unassembled WGS sequence"/>
</dbReference>
<gene>
    <name evidence="2" type="ORF">PV10_06454</name>
</gene>
<dbReference type="GeneID" id="27324299"/>
<dbReference type="EMBL" id="KN847523">
    <property type="protein sequence ID" value="KIV91969.1"/>
    <property type="molecule type" value="Genomic_DNA"/>
</dbReference>
<evidence type="ECO:0000256" key="1">
    <source>
        <dbReference type="SAM" id="SignalP"/>
    </source>
</evidence>
<dbReference type="OrthoDB" id="10326004at2759"/>
<feature type="signal peptide" evidence="1">
    <location>
        <begin position="1"/>
        <end position="18"/>
    </location>
</feature>
<accession>A0A0D1ZDG7</accession>
<evidence type="ECO:0000313" key="2">
    <source>
        <dbReference type="EMBL" id="KIV91969.1"/>
    </source>
</evidence>
<reference evidence="2 3" key="1">
    <citation type="submission" date="2015-01" db="EMBL/GenBank/DDBJ databases">
        <title>The Genome Sequence of Exophiala mesophila CBS40295.</title>
        <authorList>
            <consortium name="The Broad Institute Genomics Platform"/>
            <person name="Cuomo C."/>
            <person name="de Hoog S."/>
            <person name="Gorbushina A."/>
            <person name="Stielow B."/>
            <person name="Teixiera M."/>
            <person name="Abouelleil A."/>
            <person name="Chapman S.B."/>
            <person name="Priest M."/>
            <person name="Young S.K."/>
            <person name="Wortman J."/>
            <person name="Nusbaum C."/>
            <person name="Birren B."/>
        </authorList>
    </citation>
    <scope>NUCLEOTIDE SEQUENCE [LARGE SCALE GENOMIC DNA]</scope>
    <source>
        <strain evidence="2 3">CBS 40295</strain>
    </source>
</reference>
<feature type="chain" id="PRO_5002237676" description="Plasma membrane fusion protein PRM1" evidence="1">
    <location>
        <begin position="19"/>
        <end position="182"/>
    </location>
</feature>
<proteinExistence type="predicted"/>
<keyword evidence="3" id="KW-1185">Reference proteome</keyword>
<evidence type="ECO:0000313" key="3">
    <source>
        <dbReference type="Proteomes" id="UP000054302"/>
    </source>
</evidence>
<protein>
    <recommendedName>
        <fullName evidence="4">Plasma membrane fusion protein PRM1</fullName>
    </recommendedName>
</protein>